<dbReference type="OrthoDB" id="9805928at2"/>
<name>A0A2A4GCW2_9FLAO</name>
<dbReference type="InterPro" id="IPR051815">
    <property type="entry name" value="Molybdate_resp_trans_reg"/>
</dbReference>
<dbReference type="Gene3D" id="1.10.10.10">
    <property type="entry name" value="Winged helix-like DNA-binding domain superfamily/Winged helix DNA-binding domain"/>
    <property type="match status" value="1"/>
</dbReference>
<dbReference type="InterPro" id="IPR036390">
    <property type="entry name" value="WH_DNA-bd_sf"/>
</dbReference>
<evidence type="ECO:0000259" key="1">
    <source>
        <dbReference type="Pfam" id="PF00126"/>
    </source>
</evidence>
<dbReference type="Proteomes" id="UP000219559">
    <property type="component" value="Unassembled WGS sequence"/>
</dbReference>
<feature type="domain" description="HTH lysR-type" evidence="1">
    <location>
        <begin position="24"/>
        <end position="85"/>
    </location>
</feature>
<reference evidence="2 3" key="1">
    <citation type="submission" date="2017-04" db="EMBL/GenBank/DDBJ databases">
        <title>A new member of the family Flavobacteriaceae isolated from ascidians.</title>
        <authorList>
            <person name="Chen L."/>
        </authorList>
    </citation>
    <scope>NUCLEOTIDE SEQUENCE [LARGE SCALE GENOMIC DNA]</scope>
    <source>
        <strain evidence="2 3">HQA918</strain>
    </source>
</reference>
<dbReference type="Pfam" id="PF00126">
    <property type="entry name" value="HTH_1"/>
    <property type="match status" value="1"/>
</dbReference>
<keyword evidence="3" id="KW-1185">Reference proteome</keyword>
<proteinExistence type="predicted"/>
<dbReference type="EMBL" id="NBWU01000001">
    <property type="protein sequence ID" value="PCE65818.1"/>
    <property type="molecule type" value="Genomic_DNA"/>
</dbReference>
<dbReference type="SUPFAM" id="SSF46785">
    <property type="entry name" value="Winged helix' DNA-binding domain"/>
    <property type="match status" value="1"/>
</dbReference>
<dbReference type="InterPro" id="IPR036388">
    <property type="entry name" value="WH-like_DNA-bd_sf"/>
</dbReference>
<evidence type="ECO:0000313" key="3">
    <source>
        <dbReference type="Proteomes" id="UP000219559"/>
    </source>
</evidence>
<sequence length="110" mass="12064">MGYKVKSRIWLELDGQLLLGPGRVKLLRAIEATGSLSKAAKSLDMSYKKAWRVVDEVNKAAKIPVVITQTGGKNGGGTVLTPHGQEVLGAFEQINQDCWQYLDQQPININ</sequence>
<dbReference type="PANTHER" id="PTHR30432:SF1">
    <property type="entry name" value="DNA-BINDING TRANSCRIPTIONAL DUAL REGULATOR MODE"/>
    <property type="match status" value="1"/>
</dbReference>
<accession>A0A2A4GCW2</accession>
<comment type="caution">
    <text evidence="2">The sequence shown here is derived from an EMBL/GenBank/DDBJ whole genome shotgun (WGS) entry which is preliminary data.</text>
</comment>
<gene>
    <name evidence="2" type="ORF">B7P33_00485</name>
</gene>
<organism evidence="2 3">
    <name type="scientific">Sediminicola luteus</name>
    <dbReference type="NCBI Taxonomy" id="319238"/>
    <lineage>
        <taxon>Bacteria</taxon>
        <taxon>Pseudomonadati</taxon>
        <taxon>Bacteroidota</taxon>
        <taxon>Flavobacteriia</taxon>
        <taxon>Flavobacteriales</taxon>
        <taxon>Flavobacteriaceae</taxon>
        <taxon>Sediminicola</taxon>
    </lineage>
</organism>
<evidence type="ECO:0000313" key="2">
    <source>
        <dbReference type="EMBL" id="PCE65818.1"/>
    </source>
</evidence>
<protein>
    <submittedName>
        <fullName evidence="2">Molybdenum transporter</fullName>
    </submittedName>
</protein>
<dbReference type="RefSeq" id="WP_097441347.1">
    <property type="nucleotide sequence ID" value="NZ_NBWU01000001.1"/>
</dbReference>
<dbReference type="InterPro" id="IPR000847">
    <property type="entry name" value="LysR_HTH_N"/>
</dbReference>
<dbReference type="GO" id="GO:0003700">
    <property type="term" value="F:DNA-binding transcription factor activity"/>
    <property type="evidence" value="ECO:0007669"/>
    <property type="project" value="InterPro"/>
</dbReference>
<dbReference type="PANTHER" id="PTHR30432">
    <property type="entry name" value="TRANSCRIPTIONAL REGULATOR MODE"/>
    <property type="match status" value="1"/>
</dbReference>
<dbReference type="AlphaFoldDB" id="A0A2A4GCW2"/>